<accession>A0A0L0W875</accession>
<name>A0A0L0W875_GOTPU</name>
<organism evidence="2 3">
    <name type="scientific">Gottschalkia purinilytica</name>
    <name type="common">Clostridium purinilyticum</name>
    <dbReference type="NCBI Taxonomy" id="1503"/>
    <lineage>
        <taxon>Bacteria</taxon>
        <taxon>Bacillati</taxon>
        <taxon>Bacillota</taxon>
        <taxon>Tissierellia</taxon>
        <taxon>Tissierellales</taxon>
        <taxon>Gottschalkiaceae</taxon>
        <taxon>Gottschalkia</taxon>
    </lineage>
</organism>
<feature type="transmembrane region" description="Helical" evidence="1">
    <location>
        <begin position="40"/>
        <end position="63"/>
    </location>
</feature>
<dbReference type="AlphaFoldDB" id="A0A0L0W875"/>
<proteinExistence type="predicted"/>
<dbReference type="Proteomes" id="UP000037267">
    <property type="component" value="Unassembled WGS sequence"/>
</dbReference>
<feature type="transmembrane region" description="Helical" evidence="1">
    <location>
        <begin position="7"/>
        <end position="28"/>
    </location>
</feature>
<evidence type="ECO:0000313" key="2">
    <source>
        <dbReference type="EMBL" id="KNF07652.1"/>
    </source>
</evidence>
<keyword evidence="1" id="KW-0812">Transmembrane</keyword>
<dbReference type="Pfam" id="PF11391">
    <property type="entry name" value="DUF2798"/>
    <property type="match status" value="1"/>
</dbReference>
<keyword evidence="3" id="KW-1185">Reference proteome</keyword>
<dbReference type="EMBL" id="LGSS01000014">
    <property type="protein sequence ID" value="KNF07652.1"/>
    <property type="molecule type" value="Genomic_DNA"/>
</dbReference>
<evidence type="ECO:0000256" key="1">
    <source>
        <dbReference type="SAM" id="Phobius"/>
    </source>
</evidence>
<keyword evidence="1" id="KW-1133">Transmembrane helix</keyword>
<dbReference type="STRING" id="1503.CLPU_14c00700"/>
<comment type="caution">
    <text evidence="2">The sequence shown here is derived from an EMBL/GenBank/DDBJ whole genome shotgun (WGS) entry which is preliminary data.</text>
</comment>
<keyword evidence="1" id="KW-0472">Membrane</keyword>
<gene>
    <name evidence="2" type="ORF">CLPU_14c00700</name>
</gene>
<protein>
    <recommendedName>
        <fullName evidence="4">DUF2798 domain-containing protein</fullName>
    </recommendedName>
</protein>
<sequence length="67" mass="7638">MSKKQRILNGILMAFCMSFAMTLINLGMSDIFFKAWMKSWVIGLIVTLPISFIFPPIIGKLVMKIKI</sequence>
<reference evidence="3" key="1">
    <citation type="submission" date="2015-07" db="EMBL/GenBank/DDBJ databases">
        <title>Draft genome sequence of the purine-degrading Gottschalkia purinilyticum DSM 1384 (formerly Clostridium purinilyticum).</title>
        <authorList>
            <person name="Poehlein A."/>
            <person name="Schiel-Bengelsdorf B."/>
            <person name="Bengelsdorf F.R."/>
            <person name="Daniel R."/>
            <person name="Duerre P."/>
        </authorList>
    </citation>
    <scope>NUCLEOTIDE SEQUENCE [LARGE SCALE GENOMIC DNA]</scope>
    <source>
        <strain evidence="3">DSM 1384</strain>
    </source>
</reference>
<dbReference type="OrthoDB" id="1684255at2"/>
<evidence type="ECO:0008006" key="4">
    <source>
        <dbReference type="Google" id="ProtNLM"/>
    </source>
</evidence>
<dbReference type="InterPro" id="IPR021529">
    <property type="entry name" value="DUF2798"/>
</dbReference>
<evidence type="ECO:0000313" key="3">
    <source>
        <dbReference type="Proteomes" id="UP000037267"/>
    </source>
</evidence>
<dbReference type="RefSeq" id="WP_050356088.1">
    <property type="nucleotide sequence ID" value="NZ_LGSS01000014.1"/>
</dbReference>